<comment type="similarity">
    <text evidence="1">Belongs to the DadA oxidoreductase family.</text>
</comment>
<accession>A0A4R7K317</accession>
<gene>
    <name evidence="4" type="ORF">DES49_0455</name>
</gene>
<dbReference type="EMBL" id="SOAX01000001">
    <property type="protein sequence ID" value="TDT44353.1"/>
    <property type="molecule type" value="Genomic_DNA"/>
</dbReference>
<dbReference type="RefSeq" id="WP_133734742.1">
    <property type="nucleotide sequence ID" value="NZ_SOAX01000001.1"/>
</dbReference>
<evidence type="ECO:0000313" key="4">
    <source>
        <dbReference type="EMBL" id="TDT44353.1"/>
    </source>
</evidence>
<dbReference type="GO" id="GO:0008718">
    <property type="term" value="F:D-amino-acid dehydrogenase activity"/>
    <property type="evidence" value="ECO:0007669"/>
    <property type="project" value="TreeGrafter"/>
</dbReference>
<dbReference type="Proteomes" id="UP000295830">
    <property type="component" value="Unassembled WGS sequence"/>
</dbReference>
<dbReference type="AlphaFoldDB" id="A0A4R7K317"/>
<reference evidence="4 5" key="1">
    <citation type="submission" date="2019-03" db="EMBL/GenBank/DDBJ databases">
        <title>Genomic Encyclopedia of Type Strains, Phase IV (KMG-IV): sequencing the most valuable type-strain genomes for metagenomic binning, comparative biology and taxonomic classification.</title>
        <authorList>
            <person name="Goeker M."/>
        </authorList>
    </citation>
    <scope>NUCLEOTIDE SEQUENCE [LARGE SCALE GENOMIC DNA]</scope>
    <source>
        <strain evidence="4 5">DSM 15505</strain>
    </source>
</reference>
<dbReference type="Gene3D" id="3.30.9.10">
    <property type="entry name" value="D-Amino Acid Oxidase, subunit A, domain 2"/>
    <property type="match status" value="1"/>
</dbReference>
<dbReference type="OrthoDB" id="9805337at2"/>
<keyword evidence="5" id="KW-1185">Reference proteome</keyword>
<dbReference type="GO" id="GO:0005737">
    <property type="term" value="C:cytoplasm"/>
    <property type="evidence" value="ECO:0007669"/>
    <property type="project" value="TreeGrafter"/>
</dbReference>
<organism evidence="4 5">
    <name type="scientific">Halospina denitrificans</name>
    <dbReference type="NCBI Taxonomy" id="332522"/>
    <lineage>
        <taxon>Bacteria</taxon>
        <taxon>Pseudomonadati</taxon>
        <taxon>Pseudomonadota</taxon>
        <taxon>Gammaproteobacteria</taxon>
        <taxon>Halospina</taxon>
    </lineage>
</organism>
<evidence type="ECO:0000256" key="2">
    <source>
        <dbReference type="ARBA" id="ARBA00023002"/>
    </source>
</evidence>
<dbReference type="SUPFAM" id="SSF54373">
    <property type="entry name" value="FAD-linked reductases, C-terminal domain"/>
    <property type="match status" value="1"/>
</dbReference>
<dbReference type="GO" id="GO:0005886">
    <property type="term" value="C:plasma membrane"/>
    <property type="evidence" value="ECO:0007669"/>
    <property type="project" value="TreeGrafter"/>
</dbReference>
<evidence type="ECO:0000256" key="1">
    <source>
        <dbReference type="ARBA" id="ARBA00009410"/>
    </source>
</evidence>
<evidence type="ECO:0000259" key="3">
    <source>
        <dbReference type="Pfam" id="PF01266"/>
    </source>
</evidence>
<comment type="caution">
    <text evidence="4">The sequence shown here is derived from an EMBL/GenBank/DDBJ whole genome shotgun (WGS) entry which is preliminary data.</text>
</comment>
<dbReference type="NCBIfam" id="NF001933">
    <property type="entry name" value="PRK00711.1"/>
    <property type="match status" value="1"/>
</dbReference>
<keyword evidence="2" id="KW-0560">Oxidoreductase</keyword>
<protein>
    <submittedName>
        <fullName evidence="4">Glycine/D-amino acid oxidase-like deaminating enzyme</fullName>
    </submittedName>
</protein>
<feature type="domain" description="FAD dependent oxidoreductase" evidence="3">
    <location>
        <begin position="3"/>
        <end position="404"/>
    </location>
</feature>
<dbReference type="Gene3D" id="3.50.50.60">
    <property type="entry name" value="FAD/NAD(P)-binding domain"/>
    <property type="match status" value="2"/>
</dbReference>
<dbReference type="PANTHER" id="PTHR13847:SF280">
    <property type="entry name" value="D-AMINO ACID DEHYDROGENASE"/>
    <property type="match status" value="1"/>
</dbReference>
<name>A0A4R7K317_9GAMM</name>
<evidence type="ECO:0000313" key="5">
    <source>
        <dbReference type="Proteomes" id="UP000295830"/>
    </source>
</evidence>
<dbReference type="Pfam" id="PF01266">
    <property type="entry name" value="DAO"/>
    <property type="match status" value="1"/>
</dbReference>
<dbReference type="PANTHER" id="PTHR13847">
    <property type="entry name" value="SARCOSINE DEHYDROGENASE-RELATED"/>
    <property type="match status" value="1"/>
</dbReference>
<proteinExistence type="inferred from homology"/>
<sequence length="432" mass="46914">MKTLVIGAGVAGVTTAWTLSQRGYDVTVIDALDGAAMETSYANAGQRSYGHVSPWAAPDVIGVGLRGLFSRQGPLKVHFPPHPSTISFLMRTLRYATTPRLYESNNTAMLKLGMVSREAFLALEDELSLNFDGDHQGLLEVTSDPQEASGLHNKAHALTQLGIHHEWLESDAVNRQEPGLQCPKPLQSSLLINGDGTGDCHRFTREMMAHCESAGVRFQFNTQLVGWQRSGNRVTGAELASSDPETAGTWTETADNVVLCAGCGSRKIARKLGLSLPVYPVKGYSLTAELKDADRAPRSTVVDLDRKVAITRLGDRMRVTGFAELAAFDRRIPQTRLDVIREAVESRFSGAADFHNAEAWTGFRPMLPDGPPALGKGPLENLYVNTGHGTFGWTLSAGSARILGQVMDGETPPIALDAFNPMRFSKRPPHPR</sequence>
<dbReference type="SUPFAM" id="SSF51905">
    <property type="entry name" value="FAD/NAD(P)-binding domain"/>
    <property type="match status" value="1"/>
</dbReference>
<dbReference type="InterPro" id="IPR006076">
    <property type="entry name" value="FAD-dep_OxRdtase"/>
</dbReference>
<dbReference type="GO" id="GO:0055130">
    <property type="term" value="P:D-alanine catabolic process"/>
    <property type="evidence" value="ECO:0007669"/>
    <property type="project" value="TreeGrafter"/>
</dbReference>
<dbReference type="InterPro" id="IPR036188">
    <property type="entry name" value="FAD/NAD-bd_sf"/>
</dbReference>